<gene>
    <name evidence="1" type="ORF">S12H4_48482</name>
</gene>
<protein>
    <submittedName>
        <fullName evidence="1">Uncharacterized protein</fullName>
    </submittedName>
</protein>
<dbReference type="AlphaFoldDB" id="X1VDM8"/>
<comment type="caution">
    <text evidence="1">The sequence shown here is derived from an EMBL/GenBank/DDBJ whole genome shotgun (WGS) entry which is preliminary data.</text>
</comment>
<evidence type="ECO:0000313" key="1">
    <source>
        <dbReference type="EMBL" id="GAJ04535.1"/>
    </source>
</evidence>
<accession>X1VDM8</accession>
<reference evidence="1" key="1">
    <citation type="journal article" date="2014" name="Front. Microbiol.">
        <title>High frequency of phylogenetically diverse reductive dehalogenase-homologous genes in deep subseafloor sedimentary metagenomes.</title>
        <authorList>
            <person name="Kawai M."/>
            <person name="Futagami T."/>
            <person name="Toyoda A."/>
            <person name="Takaki Y."/>
            <person name="Nishi S."/>
            <person name="Hori S."/>
            <person name="Arai W."/>
            <person name="Tsubouchi T."/>
            <person name="Morono Y."/>
            <person name="Uchiyama I."/>
            <person name="Ito T."/>
            <person name="Fujiyama A."/>
            <person name="Inagaki F."/>
            <person name="Takami H."/>
        </authorList>
    </citation>
    <scope>NUCLEOTIDE SEQUENCE</scope>
    <source>
        <strain evidence="1">Expedition CK06-06</strain>
    </source>
</reference>
<organism evidence="1">
    <name type="scientific">marine sediment metagenome</name>
    <dbReference type="NCBI Taxonomy" id="412755"/>
    <lineage>
        <taxon>unclassified sequences</taxon>
        <taxon>metagenomes</taxon>
        <taxon>ecological metagenomes</taxon>
    </lineage>
</organism>
<proteinExistence type="predicted"/>
<feature type="non-terminal residue" evidence="1">
    <location>
        <position position="1"/>
    </location>
</feature>
<dbReference type="EMBL" id="BARW01030305">
    <property type="protein sequence ID" value="GAJ04535.1"/>
    <property type="molecule type" value="Genomic_DNA"/>
</dbReference>
<name>X1VDM8_9ZZZZ</name>
<sequence>SEKIAGKMLFPLPTQWTEGMVQVQINAAGATITLPTITIANLPATATIVEAHLLFKFRMIENKYAGVNKLNGGTVALTSQVIQIQDGGGGAWADVINFVDDFFTLASEAREGGDVIGGTLNVGVANVVDGNDTYNVRFLLGKADQDFINFDDVQVMLQILYSI</sequence>